<feature type="transmembrane region" description="Helical" evidence="1">
    <location>
        <begin position="132"/>
        <end position="150"/>
    </location>
</feature>
<feature type="transmembrane region" description="Helical" evidence="1">
    <location>
        <begin position="348"/>
        <end position="369"/>
    </location>
</feature>
<name>A0ABV3QEP0_9GAMM</name>
<sequence length="400" mass="44131">MKSHHLRRWYLMHKWSSLICTLFLLELCITGLPLIFHDDITDWNDAAALSTSPPDAPTLSLDTFAAKALQHYPHDRIASLFADDDEPKVYVSLVAPTPGPHSHHVLVLDAHTATAVDDTLAPLPSKARIRGLDAFMGALLTLHMALFVGLPGQLFLAFMALLFLAAIVTGVVLYGPFMKKLDFGTVRRERSTRLKWLDLHNLLGIVALGWITVVGVTGLLNTLSTPLTGLWELTTLPKLLAPYQGKPVPTPAEMVSPQSALDTVKRLMPGKTIRYVAYPGTTFGTTPQDYVFYVRGTTPATFELITPALVDARTGAFAGTVELPWYLKALELSRPLHFGNYGGLPLKILWALLDLVTIIVLVSGLYLWLARRRSQSERLAHLVALHAGTQAREEVKELRP</sequence>
<proteinExistence type="predicted"/>
<keyword evidence="1" id="KW-0472">Membrane</keyword>
<organism evidence="2 3">
    <name type="scientific">Rhodanobacter lycopersici</name>
    <dbReference type="NCBI Taxonomy" id="3162487"/>
    <lineage>
        <taxon>Bacteria</taxon>
        <taxon>Pseudomonadati</taxon>
        <taxon>Pseudomonadota</taxon>
        <taxon>Gammaproteobacteria</taxon>
        <taxon>Lysobacterales</taxon>
        <taxon>Rhodanobacteraceae</taxon>
        <taxon>Rhodanobacter</taxon>
    </lineage>
</organism>
<dbReference type="Proteomes" id="UP001556220">
    <property type="component" value="Unassembled WGS sequence"/>
</dbReference>
<dbReference type="PANTHER" id="PTHR34219">
    <property type="entry name" value="IRON-REGULATED INNER MEMBRANE PROTEIN-RELATED"/>
    <property type="match status" value="1"/>
</dbReference>
<accession>A0ABV3QEP0</accession>
<protein>
    <submittedName>
        <fullName evidence="2">PepSY-associated TM helix domain-containing protein</fullName>
    </submittedName>
</protein>
<gene>
    <name evidence="2" type="ORF">ABQJ54_11125</name>
</gene>
<evidence type="ECO:0000256" key="1">
    <source>
        <dbReference type="SAM" id="Phobius"/>
    </source>
</evidence>
<dbReference type="PANTHER" id="PTHR34219:SF3">
    <property type="entry name" value="BLL7967 PROTEIN"/>
    <property type="match status" value="1"/>
</dbReference>
<reference evidence="2 3" key="1">
    <citation type="submission" date="2024-06" db="EMBL/GenBank/DDBJ databases">
        <authorList>
            <person name="Woo H."/>
        </authorList>
    </citation>
    <scope>NUCLEOTIDE SEQUENCE [LARGE SCALE GENOMIC DNA]</scope>
    <source>
        <strain evidence="2 3">Si-c</strain>
    </source>
</reference>
<evidence type="ECO:0000313" key="3">
    <source>
        <dbReference type="Proteomes" id="UP001556220"/>
    </source>
</evidence>
<feature type="transmembrane region" description="Helical" evidence="1">
    <location>
        <begin position="199"/>
        <end position="220"/>
    </location>
</feature>
<dbReference type="RefSeq" id="WP_367854353.1">
    <property type="nucleotide sequence ID" value="NZ_JBFOHK010000002.1"/>
</dbReference>
<dbReference type="Pfam" id="PF03929">
    <property type="entry name" value="PepSY_TM"/>
    <property type="match status" value="1"/>
</dbReference>
<dbReference type="InterPro" id="IPR005625">
    <property type="entry name" value="PepSY-ass_TM"/>
</dbReference>
<feature type="transmembrane region" description="Helical" evidence="1">
    <location>
        <begin position="156"/>
        <end position="178"/>
    </location>
</feature>
<comment type="caution">
    <text evidence="2">The sequence shown here is derived from an EMBL/GenBank/DDBJ whole genome shotgun (WGS) entry which is preliminary data.</text>
</comment>
<keyword evidence="1" id="KW-0812">Transmembrane</keyword>
<feature type="transmembrane region" description="Helical" evidence="1">
    <location>
        <begin position="15"/>
        <end position="36"/>
    </location>
</feature>
<keyword evidence="3" id="KW-1185">Reference proteome</keyword>
<dbReference type="EMBL" id="JBFOHK010000002">
    <property type="protein sequence ID" value="MEW9572303.1"/>
    <property type="molecule type" value="Genomic_DNA"/>
</dbReference>
<evidence type="ECO:0000313" key="2">
    <source>
        <dbReference type="EMBL" id="MEW9572303.1"/>
    </source>
</evidence>
<keyword evidence="1" id="KW-1133">Transmembrane helix</keyword>